<keyword evidence="6" id="KW-0949">S-adenosyl-L-methionine</keyword>
<reference evidence="8 9" key="2">
    <citation type="submission" date="2019-09" db="EMBL/GenBank/DDBJ databases">
        <authorList>
            <person name="Jin C."/>
        </authorList>
    </citation>
    <scope>NUCLEOTIDE SEQUENCE [LARGE SCALE GENOMIC DNA]</scope>
    <source>
        <strain evidence="8 9">BN140041</strain>
    </source>
</reference>
<dbReference type="NCBIfam" id="TIGR01466">
    <property type="entry name" value="cobJ_cbiH"/>
    <property type="match status" value="1"/>
</dbReference>
<dbReference type="Gene3D" id="3.40.1010.10">
    <property type="entry name" value="Cobalt-precorrin-4 Transmethylase, Domain 1"/>
    <property type="match status" value="2"/>
</dbReference>
<dbReference type="PANTHER" id="PTHR47036">
    <property type="entry name" value="COBALT-FACTOR III C(17)-METHYLTRANSFERASE-RELATED"/>
    <property type="match status" value="1"/>
</dbReference>
<dbReference type="InterPro" id="IPR006363">
    <property type="entry name" value="Cbl_synth_CobJ/CibH_dom"/>
</dbReference>
<dbReference type="InterPro" id="IPR051810">
    <property type="entry name" value="Precorrin_MeTrfase"/>
</dbReference>
<gene>
    <name evidence="8" type="primary">cobJ</name>
    <name evidence="8" type="ORF">F0U47_13200</name>
</gene>
<comment type="similarity">
    <text evidence="2">Belongs to the precorrin methyltransferase family.</text>
</comment>
<proteinExistence type="inferred from homology"/>
<name>A0A5B1LZE9_9ACTN</name>
<comment type="caution">
    <text evidence="8">The sequence shown here is derived from an EMBL/GenBank/DDBJ whole genome shotgun (WGS) entry which is preliminary data.</text>
</comment>
<dbReference type="InterPro" id="IPR006364">
    <property type="entry name" value="CobI/CbiL/CobIJ_dom"/>
</dbReference>
<dbReference type="Proteomes" id="UP000324351">
    <property type="component" value="Unassembled WGS sequence"/>
</dbReference>
<evidence type="ECO:0000259" key="7">
    <source>
        <dbReference type="Pfam" id="PF00590"/>
    </source>
</evidence>
<evidence type="ECO:0000256" key="6">
    <source>
        <dbReference type="ARBA" id="ARBA00022691"/>
    </source>
</evidence>
<feature type="domain" description="Tetrapyrrole methylase" evidence="7">
    <location>
        <begin position="5"/>
        <end position="214"/>
    </location>
</feature>
<dbReference type="UniPathway" id="UPA00148"/>
<evidence type="ECO:0000256" key="1">
    <source>
        <dbReference type="ARBA" id="ARBA00004953"/>
    </source>
</evidence>
<dbReference type="InterPro" id="IPR000878">
    <property type="entry name" value="4pyrrol_Mease"/>
</dbReference>
<dbReference type="CDD" id="cd11646">
    <property type="entry name" value="Precorrin_3B_C17_MT"/>
    <property type="match status" value="1"/>
</dbReference>
<dbReference type="GO" id="GO:0009236">
    <property type="term" value="P:cobalamin biosynthetic process"/>
    <property type="evidence" value="ECO:0007669"/>
    <property type="project" value="UniProtKB-UniPathway"/>
</dbReference>
<dbReference type="CDD" id="cd11645">
    <property type="entry name" value="Precorrin_2_C20_MT"/>
    <property type="match status" value="1"/>
</dbReference>
<reference evidence="8 9" key="1">
    <citation type="submission" date="2019-09" db="EMBL/GenBank/DDBJ databases">
        <title>Nocardioides panacisoli sp. nov., isolated from the soil of a ginseng field.</title>
        <authorList>
            <person name="Cho C."/>
        </authorList>
    </citation>
    <scope>NUCLEOTIDE SEQUENCE [LARGE SCALE GENOMIC DNA]</scope>
    <source>
        <strain evidence="8 9">BN140041</strain>
    </source>
</reference>
<evidence type="ECO:0000313" key="9">
    <source>
        <dbReference type="Proteomes" id="UP000324351"/>
    </source>
</evidence>
<protein>
    <submittedName>
        <fullName evidence="8">Precorrin-3B C(17)-methyltransferase</fullName>
        <ecNumber evidence="8">2.1.1.131</ecNumber>
    </submittedName>
</protein>
<dbReference type="PANTHER" id="PTHR47036:SF1">
    <property type="entry name" value="COBALT-FACTOR III C(17)-METHYLTRANSFERASE-RELATED"/>
    <property type="match status" value="1"/>
</dbReference>
<dbReference type="EC" id="2.1.1.131" evidence="8"/>
<dbReference type="EMBL" id="VUJW01000008">
    <property type="protein sequence ID" value="KAA1426365.1"/>
    <property type="molecule type" value="Genomic_DNA"/>
</dbReference>
<dbReference type="AlphaFoldDB" id="A0A5B1LZE9"/>
<evidence type="ECO:0000256" key="2">
    <source>
        <dbReference type="ARBA" id="ARBA00005879"/>
    </source>
</evidence>
<organism evidence="8 9">
    <name type="scientific">Nocardioides antri</name>
    <dbReference type="NCBI Taxonomy" id="2607659"/>
    <lineage>
        <taxon>Bacteria</taxon>
        <taxon>Bacillati</taxon>
        <taxon>Actinomycetota</taxon>
        <taxon>Actinomycetes</taxon>
        <taxon>Propionibacteriales</taxon>
        <taxon>Nocardioidaceae</taxon>
        <taxon>Nocardioides</taxon>
    </lineage>
</organism>
<dbReference type="GO" id="GO:0030789">
    <property type="term" value="F:precorrin-3B C17-methyltransferase activity"/>
    <property type="evidence" value="ECO:0007669"/>
    <property type="project" value="UniProtKB-EC"/>
</dbReference>
<dbReference type="SUPFAM" id="SSF53790">
    <property type="entry name" value="Tetrapyrrole methylase"/>
    <property type="match status" value="2"/>
</dbReference>
<dbReference type="InterPro" id="IPR012382">
    <property type="entry name" value="CobI/CbiL"/>
</dbReference>
<dbReference type="Gene3D" id="3.30.950.10">
    <property type="entry name" value="Methyltransferase, Cobalt-precorrin-4 Transmethylase, Domain 2"/>
    <property type="match status" value="2"/>
</dbReference>
<dbReference type="InterPro" id="IPR035996">
    <property type="entry name" value="4pyrrol_Methylase_sf"/>
</dbReference>
<dbReference type="GO" id="GO:0032259">
    <property type="term" value="P:methylation"/>
    <property type="evidence" value="ECO:0007669"/>
    <property type="project" value="UniProtKB-KW"/>
</dbReference>
<evidence type="ECO:0000256" key="4">
    <source>
        <dbReference type="ARBA" id="ARBA00022603"/>
    </source>
</evidence>
<dbReference type="NCBIfam" id="NF004647">
    <property type="entry name" value="PRK05990.1"/>
    <property type="match status" value="1"/>
</dbReference>
<accession>A0A5B1LZE9</accession>
<comment type="pathway">
    <text evidence="1">Cofactor biosynthesis; adenosylcobalamin biosynthesis.</text>
</comment>
<dbReference type="RefSeq" id="WP_149750947.1">
    <property type="nucleotide sequence ID" value="NZ_VUJW01000008.1"/>
</dbReference>
<evidence type="ECO:0000313" key="8">
    <source>
        <dbReference type="EMBL" id="KAA1426365.1"/>
    </source>
</evidence>
<keyword evidence="9" id="KW-1185">Reference proteome</keyword>
<feature type="domain" description="Tetrapyrrole methylase" evidence="7">
    <location>
        <begin position="272"/>
        <end position="479"/>
    </location>
</feature>
<dbReference type="GO" id="GO:0030788">
    <property type="term" value="F:precorrin-2 C20-methyltransferase activity"/>
    <property type="evidence" value="ECO:0007669"/>
    <property type="project" value="InterPro"/>
</dbReference>
<keyword evidence="3" id="KW-0169">Cobalamin biosynthesis</keyword>
<dbReference type="InterPro" id="IPR014776">
    <property type="entry name" value="4pyrrole_Mease_sub2"/>
</dbReference>
<dbReference type="Pfam" id="PF00590">
    <property type="entry name" value="TP_methylase"/>
    <property type="match status" value="2"/>
</dbReference>
<evidence type="ECO:0000256" key="5">
    <source>
        <dbReference type="ARBA" id="ARBA00022679"/>
    </source>
</evidence>
<evidence type="ECO:0000256" key="3">
    <source>
        <dbReference type="ARBA" id="ARBA00022573"/>
    </source>
</evidence>
<keyword evidence="4 8" id="KW-0489">Methyltransferase</keyword>
<sequence>MSGQLFVVGIGPGDPELITLKAARIIGAADVVAFHAGVRKRSHARRIAGDLVPDGAIEEELRYPVTTGTTDHPGGYVGALADFYDECEARVTGHLEAGRDVVLLAEGDPLFYGSSMYLVDRLRDRFPTEVVPGVPAFAAATAGLAQPLVRQTDVLTVLPGTLPEPELARRLADTEGAIIMKLGRTFPAVRSALAQAGRLEGAMYVERASMPEAQWRPVAEIDPASVPYFSLIVVPGDTAGNQTTERLRTQDRLGLEARCARTSASGDAPHELLVVGLGPGPSAWLTPEAAEALAGVDHVVGYAPYVSRVPQRAGLQRHASGNTVEVDRARFALDLALRGERVAVVSGGDAGVFGMASAVYEAAASDERYDAVAVTVLPGLSAIQAVAARAGAPIGADFAVVSLSDRLKPWPVIERRLRAIAEADLVLGIYNPASRSRRDQVVAAQKLLLEHRSPDTVVVVGRDVGREEESLEVTTLAGLDAATIDMKCLLLVGASSTRVAPGGAVWTPRWVE</sequence>
<keyword evidence="5 8" id="KW-0808">Transferase</keyword>
<dbReference type="InterPro" id="IPR014777">
    <property type="entry name" value="4pyrrole_Mease_sub1"/>
</dbReference>
<dbReference type="NCBIfam" id="TIGR01467">
    <property type="entry name" value="cobI_cbiL"/>
    <property type="match status" value="1"/>
</dbReference>